<dbReference type="AlphaFoldDB" id="H0V712"/>
<feature type="region of interest" description="Disordered" evidence="10">
    <location>
        <begin position="513"/>
        <end position="551"/>
    </location>
</feature>
<dbReference type="GO" id="GO:0005229">
    <property type="term" value="F:intracellularly calcium-gated chloride channel activity"/>
    <property type="evidence" value="ECO:0007669"/>
    <property type="project" value="Ensembl"/>
</dbReference>
<proteinExistence type="inferred from homology"/>
<keyword evidence="9" id="KW-0406">Ion transport</keyword>
<evidence type="ECO:0000256" key="3">
    <source>
        <dbReference type="ARBA" id="ARBA00022989"/>
    </source>
</evidence>
<evidence type="ECO:0000313" key="12">
    <source>
        <dbReference type="Proteomes" id="UP000005447"/>
    </source>
</evidence>
<organism evidence="11 12">
    <name type="scientific">Cavia porcellus</name>
    <name type="common">Guinea pig</name>
    <dbReference type="NCBI Taxonomy" id="10141"/>
    <lineage>
        <taxon>Eukaryota</taxon>
        <taxon>Metazoa</taxon>
        <taxon>Chordata</taxon>
        <taxon>Craniata</taxon>
        <taxon>Vertebrata</taxon>
        <taxon>Euteleostomi</taxon>
        <taxon>Mammalia</taxon>
        <taxon>Eutheria</taxon>
        <taxon>Euarchontoglires</taxon>
        <taxon>Glires</taxon>
        <taxon>Rodentia</taxon>
        <taxon>Hystricomorpha</taxon>
        <taxon>Caviidae</taxon>
        <taxon>Cavia</taxon>
    </lineage>
</organism>
<dbReference type="Proteomes" id="UP000005447">
    <property type="component" value="Unassembled WGS sequence"/>
</dbReference>
<comment type="function">
    <text evidence="9">Forms calcium-sensitive chloride channels. Permeable to bicarbonate.</text>
</comment>
<dbReference type="PANTHER" id="PTHR10736">
    <property type="entry name" value="BESTROPHIN"/>
    <property type="match status" value="1"/>
</dbReference>
<evidence type="ECO:0000256" key="7">
    <source>
        <dbReference type="ARBA" id="ARBA00024167"/>
    </source>
</evidence>
<evidence type="ECO:0000256" key="10">
    <source>
        <dbReference type="SAM" id="MobiDB-lite"/>
    </source>
</evidence>
<dbReference type="STRING" id="10141.ENSCPOP00000005506"/>
<evidence type="ECO:0000256" key="6">
    <source>
        <dbReference type="ARBA" id="ARBA00023214"/>
    </source>
</evidence>
<dbReference type="GO" id="GO:0051924">
    <property type="term" value="P:regulation of calcium ion transport"/>
    <property type="evidence" value="ECO:0007669"/>
    <property type="project" value="Ensembl"/>
</dbReference>
<keyword evidence="9" id="KW-0407">Ion channel</keyword>
<feature type="transmembrane region" description="Helical" evidence="9">
    <location>
        <begin position="271"/>
        <end position="288"/>
    </location>
</feature>
<dbReference type="GO" id="GO:0030321">
    <property type="term" value="P:transepithelial chloride transport"/>
    <property type="evidence" value="ECO:0007669"/>
    <property type="project" value="Ensembl"/>
</dbReference>
<evidence type="ECO:0000313" key="11">
    <source>
        <dbReference type="Ensembl" id="ENSCPOP00000005506.3"/>
    </source>
</evidence>
<dbReference type="GeneTree" id="ENSGT00940000158650"/>
<dbReference type="OMA" id="SVDNMHQ"/>
<dbReference type="GO" id="GO:0160133">
    <property type="term" value="F:bicarbonate channel activity"/>
    <property type="evidence" value="ECO:0007669"/>
    <property type="project" value="Ensembl"/>
</dbReference>
<keyword evidence="4 9" id="KW-0472">Membrane</keyword>
<dbReference type="GO" id="GO:0098857">
    <property type="term" value="C:membrane microdomain"/>
    <property type="evidence" value="ECO:0007669"/>
    <property type="project" value="Ensembl"/>
</dbReference>
<protein>
    <recommendedName>
        <fullName evidence="9">Bestrophin</fullName>
    </recommendedName>
</protein>
<dbReference type="GO" id="GO:0050908">
    <property type="term" value="P:detection of light stimulus involved in visual perception"/>
    <property type="evidence" value="ECO:0007669"/>
    <property type="project" value="Ensembl"/>
</dbReference>
<dbReference type="InParanoid" id="H0V712"/>
<dbReference type="GO" id="GO:0048167">
    <property type="term" value="P:regulation of synaptic plasticity"/>
    <property type="evidence" value="ECO:0007669"/>
    <property type="project" value="Ensembl"/>
</dbReference>
<dbReference type="VEuPathDB" id="HostDB:ENSCPOG00000006105"/>
<dbReference type="GO" id="GO:0061534">
    <property type="term" value="P:gamma-aminobutyric acid secretion, neurotransmission"/>
    <property type="evidence" value="ECO:0007669"/>
    <property type="project" value="Ensembl"/>
</dbReference>
<keyword evidence="9" id="KW-0813">Transport</keyword>
<dbReference type="GO" id="GO:0034707">
    <property type="term" value="C:chloride channel complex"/>
    <property type="evidence" value="ECO:0007669"/>
    <property type="project" value="UniProtKB-KW"/>
</dbReference>
<dbReference type="GeneID" id="100723621"/>
<feature type="transmembrane region" description="Helical" evidence="9">
    <location>
        <begin position="31"/>
        <end position="50"/>
    </location>
</feature>
<feature type="transmembrane region" description="Helical" evidence="9">
    <location>
        <begin position="71"/>
        <end position="94"/>
    </location>
</feature>
<comment type="similarity">
    <text evidence="8 9">Belongs to the anion channel-forming bestrophin (TC 1.A.46) family. Calcium-sensitive chloride channel subfamily.</text>
</comment>
<keyword evidence="2 9" id="KW-0812">Transmembrane</keyword>
<reference evidence="11" key="3">
    <citation type="submission" date="2025-09" db="UniProtKB">
        <authorList>
            <consortium name="Ensembl"/>
        </authorList>
    </citation>
    <scope>IDENTIFICATION</scope>
    <source>
        <strain evidence="11">2N</strain>
    </source>
</reference>
<evidence type="ECO:0000256" key="9">
    <source>
        <dbReference type="RuleBase" id="RU363126"/>
    </source>
</evidence>
<keyword evidence="9" id="KW-1003">Cell membrane</keyword>
<dbReference type="GO" id="GO:0051259">
    <property type="term" value="P:protein complex oligomerization"/>
    <property type="evidence" value="ECO:0007669"/>
    <property type="project" value="Ensembl"/>
</dbReference>
<dbReference type="GO" id="GO:0098793">
    <property type="term" value="C:presynapse"/>
    <property type="evidence" value="ECO:0007669"/>
    <property type="project" value="GOC"/>
</dbReference>
<name>H0V712_CAVPO</name>
<feature type="transmembrane region" description="Helical" evidence="9">
    <location>
        <begin position="235"/>
        <end position="259"/>
    </location>
</feature>
<reference evidence="11" key="2">
    <citation type="submission" date="2025-08" db="UniProtKB">
        <authorList>
            <consortium name="Ensembl"/>
        </authorList>
    </citation>
    <scope>IDENTIFICATION</scope>
    <source>
        <strain evidence="11">2N</strain>
    </source>
</reference>
<keyword evidence="5 9" id="KW-0869">Chloride channel</keyword>
<dbReference type="InterPro" id="IPR000615">
    <property type="entry name" value="Bestrophin"/>
</dbReference>
<dbReference type="FunCoup" id="H0V712">
    <property type="interactions" value="38"/>
</dbReference>
<evidence type="ECO:0000256" key="8">
    <source>
        <dbReference type="ARBA" id="ARBA00034769"/>
    </source>
</evidence>
<accession>H0V712</accession>
<dbReference type="Pfam" id="PF01062">
    <property type="entry name" value="Bestrophin"/>
    <property type="match status" value="1"/>
</dbReference>
<keyword evidence="6 9" id="KW-0868">Chloride</keyword>
<dbReference type="PANTHER" id="PTHR10736:SF4">
    <property type="entry name" value="BESTROPHIN-1"/>
    <property type="match status" value="1"/>
</dbReference>
<dbReference type="InterPro" id="IPR021134">
    <property type="entry name" value="Bestrophin-like"/>
</dbReference>
<dbReference type="Bgee" id="ENSCPOG00000006105">
    <property type="expression patterns" value="Expressed in testis and 13 other cell types or tissues"/>
</dbReference>
<evidence type="ECO:0000256" key="4">
    <source>
        <dbReference type="ARBA" id="ARBA00023136"/>
    </source>
</evidence>
<dbReference type="Ensembl" id="ENSCPOT00000006169.3">
    <property type="protein sequence ID" value="ENSCPOP00000005506.3"/>
    <property type="gene ID" value="ENSCPOG00000006105.4"/>
</dbReference>
<evidence type="ECO:0000256" key="2">
    <source>
        <dbReference type="ARBA" id="ARBA00022692"/>
    </source>
</evidence>
<comment type="catalytic activity">
    <reaction evidence="7">
        <text>chloride(in) = chloride(out)</text>
        <dbReference type="Rhea" id="RHEA:29823"/>
        <dbReference type="ChEBI" id="CHEBI:17996"/>
    </reaction>
</comment>
<dbReference type="HOGENOM" id="CLU_018069_5_0_1"/>
<sequence length="566" mass="65787">MTITYTSQVANARLGSFCRLLLCWRGSIYKLLYGEFLIFVLLYYIIRFIYRQALNEDQQEIFEKLSMHCDNYIELIPVSFVLGFYVTLVLTRWWNQYENLPWPDRLMSQVSAFVEGSDEDGRILRRTLMRYAILGHVIILRSVSAAVYKRFPSLQHLVHAGFMTAAEYKKLEQLSLPHNMFWVPWVWFANLAMQAWHGGRIRDPVLLQSLLNEMSILRTQCGLLYGYDWISIPLVYTQVVTVAVYSFCLACLLGRQFLIEEKAYPGHEMDLVVPIFTFLQFFFYMGWMKVAEQLINPFGEDDDDFEINWILDRNLQVSLLSVDEMHQNLPPLERDMYWNKMEPQPPYTVATSQSRRTSFLGSTFNISLQLEDMEFQPIKEEAEAHQEVIGRFLGHQLGDHPRRKQLNQKKKLLRHHHSRFRSVPQHPWAQEDGKLRPMDTFKADTLYQTPGYYSAPPTPLSRSPMSFPELFELSTHQDTSGTHAKDQSLKLAESTANCYELLPAIDRALEEPIGVRPSRKNTDLTDMPAPPEGHLQGPCLEQSPSNLIPAPRDLADPYWALENRDT</sequence>
<gene>
    <name evidence="11" type="primary">BEST1</name>
</gene>
<dbReference type="EMBL" id="AAKN02045305">
    <property type="status" value="NOT_ANNOTATED_CDS"/>
    <property type="molecule type" value="Genomic_DNA"/>
</dbReference>
<dbReference type="RefSeq" id="XP_023419175.1">
    <property type="nucleotide sequence ID" value="XM_023563407.2"/>
</dbReference>
<keyword evidence="3 9" id="KW-1133">Transmembrane helix</keyword>
<dbReference type="eggNOG" id="KOG3547">
    <property type="taxonomic scope" value="Eukaryota"/>
</dbReference>
<dbReference type="GO" id="GO:0014047">
    <property type="term" value="P:glutamate secretion"/>
    <property type="evidence" value="ECO:0007669"/>
    <property type="project" value="Ensembl"/>
</dbReference>
<dbReference type="GO" id="GO:0042802">
    <property type="term" value="F:identical protein binding"/>
    <property type="evidence" value="ECO:0007669"/>
    <property type="project" value="Ensembl"/>
</dbReference>
<keyword evidence="12" id="KW-1185">Reference proteome</keyword>
<dbReference type="GO" id="GO:0016323">
    <property type="term" value="C:basolateral plasma membrane"/>
    <property type="evidence" value="ECO:0007669"/>
    <property type="project" value="Ensembl"/>
</dbReference>
<reference evidence="12" key="1">
    <citation type="journal article" date="2011" name="Nature">
        <title>A high-resolution map of human evolutionary constraint using 29 mammals.</title>
        <authorList>
            <person name="Lindblad-Toh K."/>
            <person name="Garber M."/>
            <person name="Zuk O."/>
            <person name="Lin M.F."/>
            <person name="Parker B.J."/>
            <person name="Washietl S."/>
            <person name="Kheradpour P."/>
            <person name="Ernst J."/>
            <person name="Jordan G."/>
            <person name="Mauceli E."/>
            <person name="Ward L.D."/>
            <person name="Lowe C.B."/>
            <person name="Holloway A.K."/>
            <person name="Clamp M."/>
            <person name="Gnerre S."/>
            <person name="Alfoldi J."/>
            <person name="Beal K."/>
            <person name="Chang J."/>
            <person name="Clawson H."/>
            <person name="Cuff J."/>
            <person name="Di Palma F."/>
            <person name="Fitzgerald S."/>
            <person name="Flicek P."/>
            <person name="Guttman M."/>
            <person name="Hubisz M.J."/>
            <person name="Jaffe D.B."/>
            <person name="Jungreis I."/>
            <person name="Kent W.J."/>
            <person name="Kostka D."/>
            <person name="Lara M."/>
            <person name="Martins A.L."/>
            <person name="Massingham T."/>
            <person name="Moltke I."/>
            <person name="Raney B.J."/>
            <person name="Rasmussen M.D."/>
            <person name="Robinson J."/>
            <person name="Stark A."/>
            <person name="Vilella A.J."/>
            <person name="Wen J."/>
            <person name="Xie X."/>
            <person name="Zody M.C."/>
            <person name="Baldwin J."/>
            <person name="Bloom T."/>
            <person name="Chin C.W."/>
            <person name="Heiman D."/>
            <person name="Nicol R."/>
            <person name="Nusbaum C."/>
            <person name="Young S."/>
            <person name="Wilkinson J."/>
            <person name="Worley K.C."/>
            <person name="Kovar C.L."/>
            <person name="Muzny D.M."/>
            <person name="Gibbs R.A."/>
            <person name="Cree A."/>
            <person name="Dihn H.H."/>
            <person name="Fowler G."/>
            <person name="Jhangiani S."/>
            <person name="Joshi V."/>
            <person name="Lee S."/>
            <person name="Lewis L.R."/>
            <person name="Nazareth L.V."/>
            <person name="Okwuonu G."/>
            <person name="Santibanez J."/>
            <person name="Warren W.C."/>
            <person name="Mardis E.R."/>
            <person name="Weinstock G.M."/>
            <person name="Wilson R.K."/>
            <person name="Delehaunty K."/>
            <person name="Dooling D."/>
            <person name="Fronik C."/>
            <person name="Fulton L."/>
            <person name="Fulton B."/>
            <person name="Graves T."/>
            <person name="Minx P."/>
            <person name="Sodergren E."/>
            <person name="Birney E."/>
            <person name="Margulies E.H."/>
            <person name="Herrero J."/>
            <person name="Green E.D."/>
            <person name="Haussler D."/>
            <person name="Siepel A."/>
            <person name="Goldman N."/>
            <person name="Pollard K.S."/>
            <person name="Pedersen J.S."/>
            <person name="Lander E.S."/>
            <person name="Kellis M."/>
        </authorList>
    </citation>
    <scope>NUCLEOTIDE SEQUENCE [LARGE SCALE GENOMIC DNA]</scope>
    <source>
        <strain evidence="12">2N</strain>
    </source>
</reference>
<comment type="subcellular location">
    <subcellularLocation>
        <location evidence="9">Cell membrane</location>
        <topology evidence="9">Multi-pass membrane protein</topology>
    </subcellularLocation>
    <subcellularLocation>
        <location evidence="1">Membrane</location>
    </subcellularLocation>
</comment>
<evidence type="ECO:0000256" key="5">
    <source>
        <dbReference type="ARBA" id="ARBA00023173"/>
    </source>
</evidence>
<evidence type="ECO:0000256" key="1">
    <source>
        <dbReference type="ARBA" id="ARBA00004370"/>
    </source>
</evidence>